<feature type="compositionally biased region" description="Polar residues" evidence="1">
    <location>
        <begin position="95"/>
        <end position="104"/>
    </location>
</feature>
<sequence length="687" mass="75031">MKKLILFIIFSLILLANNLNTSTSRGYSLDNTNTIINANNINISTKGDLNIEGANIHSKDSSIIDIGGDLNFASVQNISSSKSKSSGISAGTSQNANSDTSGVNAGLNLSNTKAYTKQTLRASITSNGTLELNVAGNTALIGASIAAIDENGKDTGKLTFSTGSFEFMDLSDIERSSGMNLGISANAGVDPQNPNGNTQNNSLDLTHGSESINYQNNSAYKKSKTLATIGKGIFSVGGKNYTDTTLNRDVDNIQKNLFDLTRTQGDIDLTIDNRLFTKKGQDDIKEDFKRTKILADSLADIIESSVSLLGSQGNGETSLVKHIETKQNFFTATKNFVNDPANKSNMEVLQNGNASAEQKQQAYSALVGYISQEMGVSSTEAKLIVADNYRGFFSHENSNIYISDKHSTSADVVETIGHEASHYFDFTKDKNLDKTSLYKDNRENYAHLMGDATLDYTNFNYTANGYNALHTVINRQNYENQDRIDSLLNQNALEFNSLDRDKMDGFVGKISSGIAISFLGMLEAPKEEIPDISDTLRFTEFALNVLPMGVIGGSFFVKVNGKVQAVSEKVYNAISKIRIEANPNVLSSGGFGGIKIGIKVTITPNGRKLTSHALKRIKERGFEPKTIDNIINNNKKKRVKEIDPDDGSITWRYQDKKGNTVITSEWGDRIVTVYSHPKYVNNGNYIK</sequence>
<evidence type="ECO:0000256" key="2">
    <source>
        <dbReference type="SAM" id="SignalP"/>
    </source>
</evidence>
<dbReference type="InterPro" id="IPR025157">
    <property type="entry name" value="Hemagglutinin_rpt"/>
</dbReference>
<name>A0A6S6S8M9_9BACT</name>
<gene>
    <name evidence="3" type="ORF">HELGO_WM13549</name>
</gene>
<dbReference type="EMBL" id="CACVAW010000022">
    <property type="protein sequence ID" value="CAA6806162.1"/>
    <property type="molecule type" value="Genomic_DNA"/>
</dbReference>
<dbReference type="Pfam" id="PF13332">
    <property type="entry name" value="Fil_haemagg_2"/>
    <property type="match status" value="1"/>
</dbReference>
<protein>
    <submittedName>
        <fullName evidence="3">Uncharacterized protein</fullName>
    </submittedName>
</protein>
<organism evidence="3">
    <name type="scientific">uncultured Campylobacterales bacterium</name>
    <dbReference type="NCBI Taxonomy" id="352960"/>
    <lineage>
        <taxon>Bacteria</taxon>
        <taxon>Pseudomonadati</taxon>
        <taxon>Campylobacterota</taxon>
        <taxon>Epsilonproteobacteria</taxon>
        <taxon>Campylobacterales</taxon>
        <taxon>environmental samples</taxon>
    </lineage>
</organism>
<proteinExistence type="predicted"/>
<evidence type="ECO:0000313" key="3">
    <source>
        <dbReference type="EMBL" id="CAA6806162.1"/>
    </source>
</evidence>
<feature type="chain" id="PRO_5028294983" evidence="2">
    <location>
        <begin position="22"/>
        <end position="687"/>
    </location>
</feature>
<dbReference type="AlphaFoldDB" id="A0A6S6S8M9"/>
<reference evidence="3" key="1">
    <citation type="submission" date="2020-01" db="EMBL/GenBank/DDBJ databases">
        <authorList>
            <person name="Meier V. D."/>
            <person name="Meier V D."/>
        </authorList>
    </citation>
    <scope>NUCLEOTIDE SEQUENCE</scope>
    <source>
        <strain evidence="3">HLG_WM_MAG_12</strain>
    </source>
</reference>
<evidence type="ECO:0000256" key="1">
    <source>
        <dbReference type="SAM" id="MobiDB-lite"/>
    </source>
</evidence>
<accession>A0A6S6S8M9</accession>
<feature type="signal peptide" evidence="2">
    <location>
        <begin position="1"/>
        <end position="21"/>
    </location>
</feature>
<feature type="compositionally biased region" description="Low complexity" evidence="1">
    <location>
        <begin position="81"/>
        <end position="94"/>
    </location>
</feature>
<keyword evidence="2" id="KW-0732">Signal</keyword>
<dbReference type="GO" id="GO:0003824">
    <property type="term" value="F:catalytic activity"/>
    <property type="evidence" value="ECO:0007669"/>
    <property type="project" value="UniProtKB-ARBA"/>
</dbReference>
<feature type="region of interest" description="Disordered" evidence="1">
    <location>
        <begin position="81"/>
        <end position="104"/>
    </location>
</feature>